<dbReference type="SUPFAM" id="SSF50129">
    <property type="entry name" value="GroES-like"/>
    <property type="match status" value="1"/>
</dbReference>
<protein>
    <submittedName>
        <fullName evidence="1">Uncharacterized protein</fullName>
    </submittedName>
</protein>
<dbReference type="EMBL" id="JAOZFC020000004">
    <property type="protein sequence ID" value="MDF9300835.1"/>
    <property type="molecule type" value="Genomic_DNA"/>
</dbReference>
<dbReference type="PANTHER" id="PTHR11695:SF294">
    <property type="entry name" value="RETICULON-4-INTERACTING PROTEIN 1, MITOCHONDRIAL"/>
    <property type="match status" value="1"/>
</dbReference>
<dbReference type="InterPro" id="IPR011032">
    <property type="entry name" value="GroES-like_sf"/>
</dbReference>
<proteinExistence type="predicted"/>
<gene>
    <name evidence="1" type="ORF">OIT47_011235</name>
</gene>
<reference evidence="1" key="1">
    <citation type="submission" date="2023-03" db="EMBL/GenBank/DDBJ databases">
        <title>Comparative genomics of Weissella fermenti BK2, and weissella type species.</title>
        <authorList>
            <person name="Lee J.K."/>
            <person name="Baek J.H."/>
            <person name="Kim J.M."/>
            <person name="Choi D.G."/>
            <person name="Jeon C.O."/>
        </authorList>
    </citation>
    <scope>NUCLEOTIDE SEQUENCE</scope>
    <source>
        <strain evidence="1">BK2</strain>
    </source>
</reference>
<comment type="caution">
    <text evidence="1">The sequence shown here is derived from an EMBL/GenBank/DDBJ whole genome shotgun (WGS) entry which is preliminary data.</text>
</comment>
<organism evidence="1 2">
    <name type="scientific">Weissella fermenti</name>
    <dbReference type="NCBI Taxonomy" id="2987699"/>
    <lineage>
        <taxon>Bacteria</taxon>
        <taxon>Bacillati</taxon>
        <taxon>Bacillota</taxon>
        <taxon>Bacilli</taxon>
        <taxon>Lactobacillales</taxon>
        <taxon>Lactobacillaceae</taxon>
        <taxon>Weissella</taxon>
    </lineage>
</organism>
<dbReference type="InterPro" id="IPR050700">
    <property type="entry name" value="YIM1/Zinc_Alcohol_DH_Fams"/>
</dbReference>
<sequence>MLLSSIVTEFAVGDRVFARPDMDATGKFGSYATFMAVNVDKVAAMPDNMTFAEAAALPLAGETALQMLRELRVTDGSKVLVFCVHLYQNRDEAYDDKYYENNYNDCQFHHTSYHRSQTF</sequence>
<dbReference type="Gene3D" id="3.40.50.720">
    <property type="entry name" value="NAD(P)-binding Rossmann-like Domain"/>
    <property type="match status" value="1"/>
</dbReference>
<evidence type="ECO:0000313" key="2">
    <source>
        <dbReference type="Proteomes" id="UP001146336"/>
    </source>
</evidence>
<name>A0ABT6D5N9_9LACO</name>
<dbReference type="Gene3D" id="3.90.180.10">
    <property type="entry name" value="Medium-chain alcohol dehydrogenases, catalytic domain"/>
    <property type="match status" value="1"/>
</dbReference>
<keyword evidence="2" id="KW-1185">Reference proteome</keyword>
<evidence type="ECO:0000313" key="1">
    <source>
        <dbReference type="EMBL" id="MDF9300835.1"/>
    </source>
</evidence>
<dbReference type="RefSeq" id="WP_242458309.1">
    <property type="nucleotide sequence ID" value="NZ_JAOZFC020000004.1"/>
</dbReference>
<accession>A0ABT6D5N9</accession>
<dbReference type="Proteomes" id="UP001146336">
    <property type="component" value="Unassembled WGS sequence"/>
</dbReference>
<dbReference type="PANTHER" id="PTHR11695">
    <property type="entry name" value="ALCOHOL DEHYDROGENASE RELATED"/>
    <property type="match status" value="1"/>
</dbReference>